<comment type="caution">
    <text evidence="1">The sequence shown here is derived from an EMBL/GenBank/DDBJ whole genome shotgun (WGS) entry which is preliminary data.</text>
</comment>
<dbReference type="AlphaFoldDB" id="A0AAW2R213"/>
<organism evidence="1">
    <name type="scientific">Sesamum radiatum</name>
    <name type="common">Black benniseed</name>
    <dbReference type="NCBI Taxonomy" id="300843"/>
    <lineage>
        <taxon>Eukaryota</taxon>
        <taxon>Viridiplantae</taxon>
        <taxon>Streptophyta</taxon>
        <taxon>Embryophyta</taxon>
        <taxon>Tracheophyta</taxon>
        <taxon>Spermatophyta</taxon>
        <taxon>Magnoliopsida</taxon>
        <taxon>eudicotyledons</taxon>
        <taxon>Gunneridae</taxon>
        <taxon>Pentapetalae</taxon>
        <taxon>asterids</taxon>
        <taxon>lamiids</taxon>
        <taxon>Lamiales</taxon>
        <taxon>Pedaliaceae</taxon>
        <taxon>Sesamum</taxon>
    </lineage>
</organism>
<reference evidence="1" key="2">
    <citation type="journal article" date="2024" name="Plant">
        <title>Genomic evolution and insights into agronomic trait innovations of Sesamum species.</title>
        <authorList>
            <person name="Miao H."/>
            <person name="Wang L."/>
            <person name="Qu L."/>
            <person name="Liu H."/>
            <person name="Sun Y."/>
            <person name="Le M."/>
            <person name="Wang Q."/>
            <person name="Wei S."/>
            <person name="Zheng Y."/>
            <person name="Lin W."/>
            <person name="Duan Y."/>
            <person name="Cao H."/>
            <person name="Xiong S."/>
            <person name="Wang X."/>
            <person name="Wei L."/>
            <person name="Li C."/>
            <person name="Ma Q."/>
            <person name="Ju M."/>
            <person name="Zhao R."/>
            <person name="Li G."/>
            <person name="Mu C."/>
            <person name="Tian Q."/>
            <person name="Mei H."/>
            <person name="Zhang T."/>
            <person name="Gao T."/>
            <person name="Zhang H."/>
        </authorList>
    </citation>
    <scope>NUCLEOTIDE SEQUENCE</scope>
    <source>
        <strain evidence="1">G02</strain>
    </source>
</reference>
<proteinExistence type="predicted"/>
<gene>
    <name evidence="1" type="ORF">Sradi_3327400</name>
</gene>
<feature type="non-terminal residue" evidence="1">
    <location>
        <position position="1"/>
    </location>
</feature>
<protein>
    <recommendedName>
        <fullName evidence="2">Reverse transcriptase</fullName>
    </recommendedName>
</protein>
<dbReference type="PANTHER" id="PTHR33116">
    <property type="entry name" value="REVERSE TRANSCRIPTASE ZINC-BINDING DOMAIN-CONTAINING PROTEIN-RELATED-RELATED"/>
    <property type="match status" value="1"/>
</dbReference>
<evidence type="ECO:0008006" key="2">
    <source>
        <dbReference type="Google" id="ProtNLM"/>
    </source>
</evidence>
<name>A0AAW2R213_SESRA</name>
<dbReference type="EMBL" id="JACGWJ010000014">
    <property type="protein sequence ID" value="KAL0374117.1"/>
    <property type="molecule type" value="Genomic_DNA"/>
</dbReference>
<dbReference type="PANTHER" id="PTHR33116:SF86">
    <property type="entry name" value="REVERSE TRANSCRIPTASE DOMAIN-CONTAINING PROTEIN"/>
    <property type="match status" value="1"/>
</dbReference>
<reference evidence="1" key="1">
    <citation type="submission" date="2020-06" db="EMBL/GenBank/DDBJ databases">
        <authorList>
            <person name="Li T."/>
            <person name="Hu X."/>
            <person name="Zhang T."/>
            <person name="Song X."/>
            <person name="Zhang H."/>
            <person name="Dai N."/>
            <person name="Sheng W."/>
            <person name="Hou X."/>
            <person name="Wei L."/>
        </authorList>
    </citation>
    <scope>NUCLEOTIDE SEQUENCE</scope>
    <source>
        <strain evidence="1">G02</strain>
        <tissue evidence="1">Leaf</tissue>
    </source>
</reference>
<evidence type="ECO:0000313" key="1">
    <source>
        <dbReference type="EMBL" id="KAL0374117.1"/>
    </source>
</evidence>
<sequence length="178" mass="20259">RCSFVYFRTQNNGRLIGVAVARQAPKVSHLLFADDTLVLCKASMEEISEVGRIFKALSRASGQEINFQKSSMVVSDGVPWPVLFRSIRDRMWDRIGGWNTKLLSQAGKSVLVKTVLQSLAAYAMSCFQLPTRFLWSLEASMANFWWHCRGEKRVHWVAWRKLYQLGVNGSWLSRATGV</sequence>
<accession>A0AAW2R213</accession>